<dbReference type="GO" id="GO:0022857">
    <property type="term" value="F:transmembrane transporter activity"/>
    <property type="evidence" value="ECO:0007669"/>
    <property type="project" value="TreeGrafter"/>
</dbReference>
<dbReference type="Pfam" id="PF00153">
    <property type="entry name" value="Mito_carr"/>
    <property type="match status" value="2"/>
</dbReference>
<dbReference type="PANTHER" id="PTHR45678">
    <property type="entry name" value="MITOCHONDRIAL 2-OXODICARBOXYLATE CARRIER 1-RELATED"/>
    <property type="match status" value="1"/>
</dbReference>
<evidence type="ECO:0000256" key="3">
    <source>
        <dbReference type="ARBA" id="ARBA00022692"/>
    </source>
</evidence>
<proteinExistence type="inferred from homology"/>
<dbReference type="PROSITE" id="PS50920">
    <property type="entry name" value="SOLCAR"/>
    <property type="match status" value="2"/>
</dbReference>
<dbReference type="EMBL" id="JADGKB010000034">
    <property type="protein sequence ID" value="KAJ3257786.1"/>
    <property type="molecule type" value="Genomic_DNA"/>
</dbReference>
<dbReference type="SUPFAM" id="SSF103506">
    <property type="entry name" value="Mitochondrial carrier"/>
    <property type="match status" value="1"/>
</dbReference>
<evidence type="ECO:0000256" key="5">
    <source>
        <dbReference type="ARBA" id="ARBA00022989"/>
    </source>
</evidence>
<keyword evidence="6" id="KW-0496">Mitochondrion</keyword>
<dbReference type="GO" id="GO:0005743">
    <property type="term" value="C:mitochondrial inner membrane"/>
    <property type="evidence" value="ECO:0007669"/>
    <property type="project" value="UniProtKB-SubCell"/>
</dbReference>
<keyword evidence="11" id="KW-1185">Reference proteome</keyword>
<name>A0AAD5UGV8_9FUNG</name>
<feature type="repeat" description="Solcar" evidence="8">
    <location>
        <begin position="156"/>
        <end position="205"/>
    </location>
</feature>
<dbReference type="Proteomes" id="UP001210925">
    <property type="component" value="Unassembled WGS sequence"/>
</dbReference>
<keyword evidence="7 8" id="KW-0472">Membrane</keyword>
<evidence type="ECO:0000256" key="6">
    <source>
        <dbReference type="ARBA" id="ARBA00023128"/>
    </source>
</evidence>
<comment type="similarity">
    <text evidence="2 9">Belongs to the mitochondrial carrier (TC 2.A.29) family.</text>
</comment>
<evidence type="ECO:0000256" key="2">
    <source>
        <dbReference type="ARBA" id="ARBA00006375"/>
    </source>
</evidence>
<evidence type="ECO:0000256" key="7">
    <source>
        <dbReference type="ARBA" id="ARBA00023136"/>
    </source>
</evidence>
<accession>A0AAD5UGV8</accession>
<evidence type="ECO:0000313" key="10">
    <source>
        <dbReference type="EMBL" id="KAJ3257786.1"/>
    </source>
</evidence>
<dbReference type="InterPro" id="IPR018108">
    <property type="entry name" value="MCP_transmembrane"/>
</dbReference>
<keyword evidence="3 8" id="KW-0812">Transmembrane</keyword>
<comment type="caution">
    <text evidence="10">The sequence shown here is derived from an EMBL/GenBank/DDBJ whole genome shotgun (WGS) entry which is preliminary data.</text>
</comment>
<dbReference type="InterPro" id="IPR023395">
    <property type="entry name" value="MCP_dom_sf"/>
</dbReference>
<organism evidence="10 11">
    <name type="scientific">Boothiomyces macroporosus</name>
    <dbReference type="NCBI Taxonomy" id="261099"/>
    <lineage>
        <taxon>Eukaryota</taxon>
        <taxon>Fungi</taxon>
        <taxon>Fungi incertae sedis</taxon>
        <taxon>Chytridiomycota</taxon>
        <taxon>Chytridiomycota incertae sedis</taxon>
        <taxon>Chytridiomycetes</taxon>
        <taxon>Rhizophydiales</taxon>
        <taxon>Terramycetaceae</taxon>
        <taxon>Boothiomyces</taxon>
    </lineage>
</organism>
<dbReference type="PANTHER" id="PTHR45678:SF15">
    <property type="entry name" value="MITOCHONDRIAL SUBSTRATE CARRIER FAMILY PROTEIN X"/>
    <property type="match status" value="1"/>
</dbReference>
<evidence type="ECO:0000256" key="1">
    <source>
        <dbReference type="ARBA" id="ARBA00004448"/>
    </source>
</evidence>
<gene>
    <name evidence="10" type="ORF">HK103_004254</name>
</gene>
<keyword evidence="4" id="KW-0999">Mitochondrion inner membrane</keyword>
<dbReference type="InterPro" id="IPR051028">
    <property type="entry name" value="Mito_Solute_Carrier"/>
</dbReference>
<feature type="repeat" description="Solcar" evidence="8">
    <location>
        <begin position="66"/>
        <end position="148"/>
    </location>
</feature>
<evidence type="ECO:0000313" key="11">
    <source>
        <dbReference type="Proteomes" id="UP001210925"/>
    </source>
</evidence>
<dbReference type="AlphaFoldDB" id="A0AAD5UGV8"/>
<keyword evidence="5" id="KW-1133">Transmembrane helix</keyword>
<comment type="subcellular location">
    <subcellularLocation>
        <location evidence="1">Mitochondrion inner membrane</location>
        <topology evidence="1">Multi-pass membrane protein</topology>
    </subcellularLocation>
</comment>
<protein>
    <submittedName>
        <fullName evidence="10">Uncharacterized protein</fullName>
    </submittedName>
</protein>
<evidence type="ECO:0000256" key="4">
    <source>
        <dbReference type="ARBA" id="ARBA00022792"/>
    </source>
</evidence>
<reference evidence="10" key="1">
    <citation type="submission" date="2020-05" db="EMBL/GenBank/DDBJ databases">
        <title>Phylogenomic resolution of chytrid fungi.</title>
        <authorList>
            <person name="Stajich J.E."/>
            <person name="Amses K."/>
            <person name="Simmons R."/>
            <person name="Seto K."/>
            <person name="Myers J."/>
            <person name="Bonds A."/>
            <person name="Quandt C.A."/>
            <person name="Barry K."/>
            <person name="Liu P."/>
            <person name="Grigoriev I."/>
            <person name="Longcore J.E."/>
            <person name="James T.Y."/>
        </authorList>
    </citation>
    <scope>NUCLEOTIDE SEQUENCE</scope>
    <source>
        <strain evidence="10">PLAUS21</strain>
    </source>
</reference>
<sequence>MFVVGRGNKDVQSGRDCWVLPRTDPKSHWYFVFYKGIIPEKAIKLAVNDYAREYWGRRLNIHPDELPLSYGMLSGATAGFCQVIATNPMEIVKIQLQLAGLQGNSLSASNVVKEMGIKGLYRGTTATLARDVPFSIVFFSLVSLFKQLGTPKDQPTPFSTIFASGISAGAIASALVTPMDVVKTRLQVMQKEGIVVYKGQLDCYK</sequence>
<evidence type="ECO:0000256" key="9">
    <source>
        <dbReference type="RuleBase" id="RU000488"/>
    </source>
</evidence>
<keyword evidence="9" id="KW-0813">Transport</keyword>
<evidence type="ECO:0000256" key="8">
    <source>
        <dbReference type="PROSITE-ProRule" id="PRU00282"/>
    </source>
</evidence>
<dbReference type="Gene3D" id="1.50.40.10">
    <property type="entry name" value="Mitochondrial carrier domain"/>
    <property type="match status" value="1"/>
</dbReference>